<reference evidence="15 16" key="1">
    <citation type="submission" date="2024-03" db="EMBL/GenBank/DDBJ databases">
        <authorList>
            <person name="Jo J.-H."/>
        </authorList>
    </citation>
    <scope>NUCLEOTIDE SEQUENCE [LARGE SCALE GENOMIC DNA]</scope>
    <source>
        <strain evidence="15 16">AS3R-12</strain>
    </source>
</reference>
<evidence type="ECO:0000256" key="11">
    <source>
        <dbReference type="RuleBase" id="RU003357"/>
    </source>
</evidence>
<dbReference type="Pfam" id="PF07715">
    <property type="entry name" value="Plug"/>
    <property type="match status" value="1"/>
</dbReference>
<evidence type="ECO:0000256" key="2">
    <source>
        <dbReference type="ARBA" id="ARBA00022448"/>
    </source>
</evidence>
<dbReference type="Gene3D" id="2.170.130.10">
    <property type="entry name" value="TonB-dependent receptor, plug domain"/>
    <property type="match status" value="1"/>
</dbReference>
<keyword evidence="8 15" id="KW-0675">Receptor</keyword>
<dbReference type="InterPro" id="IPR036942">
    <property type="entry name" value="Beta-barrel_TonB_sf"/>
</dbReference>
<dbReference type="SUPFAM" id="SSF56935">
    <property type="entry name" value="Porins"/>
    <property type="match status" value="1"/>
</dbReference>
<keyword evidence="5 12" id="KW-0732">Signal</keyword>
<name>A0ABU8SCW1_9SPHN</name>
<sequence>MRRALLLSVLCSSPAFAEEPPIVVTGSLDRPQAVRTGEQAALALSGRLEDLLATVPGLQQFRRSDSRSSNPTAQGITLRALGGNASSRTTVLLDGVPMADPFFGSVPLSALTPDRLGRVTVWNGGGAGAFSEGAVAGTIELVSEDPREAPRLAGAALVDDRGDSELSGTVSARLGTGGVSLGGRWDRGPGFWTTPVSQRVPASVRAAYESWSTSLRAAAPIAPDVELQLRGLVYDDHRTLRFAGADSSSTGQDASVRLLASGRWKVDALAWVQARNFSNVVISSTSFRKTLDQYGTPATGTGAKLELRPPVGGGHDLKLGLSWRRGAGETQEAAYSAVTGLVTVRRLAGGAQSVFAISLHDEIVSGDLTLSGGVRADRWSQSGGFFRETSAAGVVTTDNRFVNRSGWQASWRTRAALKLGEDATLFAAAYTGLRLPTLNELYRPFTVFPVTTRANAALANERLRGFEAGMTWQPATGISLGLTAFDNKVEGAIANVTIGTNLRERRNVDAVHARGIEASARAQLGTLSLRGALALTDAEVQASGVSATLNGKRPAQTARVSASGSAIWQPADGWTLSLLLRLTGAQFEDDLQVDSLAAATTLGATVELPLAKGFSLVLRGENLTGTQVVTRNQAGSIDLGVPRTVWAGVRVKLR</sequence>
<feature type="domain" description="TonB-dependent receptor plug" evidence="14">
    <location>
        <begin position="40"/>
        <end position="138"/>
    </location>
</feature>
<evidence type="ECO:0000256" key="6">
    <source>
        <dbReference type="ARBA" id="ARBA00023077"/>
    </source>
</evidence>
<evidence type="ECO:0000256" key="4">
    <source>
        <dbReference type="ARBA" id="ARBA00022692"/>
    </source>
</evidence>
<evidence type="ECO:0000256" key="12">
    <source>
        <dbReference type="SAM" id="SignalP"/>
    </source>
</evidence>
<dbReference type="PANTHER" id="PTHR30069:SF29">
    <property type="entry name" value="HEMOGLOBIN AND HEMOGLOBIN-HAPTOGLOBIN-BINDING PROTEIN 1-RELATED"/>
    <property type="match status" value="1"/>
</dbReference>
<dbReference type="InterPro" id="IPR039426">
    <property type="entry name" value="TonB-dep_rcpt-like"/>
</dbReference>
<dbReference type="Pfam" id="PF00593">
    <property type="entry name" value="TonB_dep_Rec_b-barrel"/>
    <property type="match status" value="1"/>
</dbReference>
<dbReference type="PROSITE" id="PS52016">
    <property type="entry name" value="TONB_DEPENDENT_REC_3"/>
    <property type="match status" value="1"/>
</dbReference>
<evidence type="ECO:0000313" key="15">
    <source>
        <dbReference type="EMBL" id="MEJ6011630.1"/>
    </source>
</evidence>
<evidence type="ECO:0000256" key="10">
    <source>
        <dbReference type="PROSITE-ProRule" id="PRU01360"/>
    </source>
</evidence>
<organism evidence="15 16">
    <name type="scientific">Novosphingobium aquae</name>
    <dbReference type="NCBI Taxonomy" id="3133435"/>
    <lineage>
        <taxon>Bacteria</taxon>
        <taxon>Pseudomonadati</taxon>
        <taxon>Pseudomonadota</taxon>
        <taxon>Alphaproteobacteria</taxon>
        <taxon>Sphingomonadales</taxon>
        <taxon>Sphingomonadaceae</taxon>
        <taxon>Novosphingobium</taxon>
    </lineage>
</organism>
<comment type="caution">
    <text evidence="15">The sequence shown here is derived from an EMBL/GenBank/DDBJ whole genome shotgun (WGS) entry which is preliminary data.</text>
</comment>
<feature type="signal peptide" evidence="12">
    <location>
        <begin position="1"/>
        <end position="17"/>
    </location>
</feature>
<keyword evidence="3 10" id="KW-1134">Transmembrane beta strand</keyword>
<keyword evidence="4 10" id="KW-0812">Transmembrane</keyword>
<evidence type="ECO:0000256" key="5">
    <source>
        <dbReference type="ARBA" id="ARBA00022729"/>
    </source>
</evidence>
<evidence type="ECO:0000313" key="16">
    <source>
        <dbReference type="Proteomes" id="UP001379235"/>
    </source>
</evidence>
<keyword evidence="9 10" id="KW-0998">Cell outer membrane</keyword>
<comment type="similarity">
    <text evidence="10 11">Belongs to the TonB-dependent receptor family.</text>
</comment>
<dbReference type="RefSeq" id="WP_339969063.1">
    <property type="nucleotide sequence ID" value="NZ_JBBHJY010000010.1"/>
</dbReference>
<dbReference type="Proteomes" id="UP001379235">
    <property type="component" value="Unassembled WGS sequence"/>
</dbReference>
<evidence type="ECO:0000256" key="1">
    <source>
        <dbReference type="ARBA" id="ARBA00004571"/>
    </source>
</evidence>
<feature type="chain" id="PRO_5045962983" evidence="12">
    <location>
        <begin position="18"/>
        <end position="654"/>
    </location>
</feature>
<accession>A0ABU8SCW1</accession>
<dbReference type="InterPro" id="IPR000531">
    <property type="entry name" value="Beta-barrel_TonB"/>
</dbReference>
<proteinExistence type="inferred from homology"/>
<evidence type="ECO:0000259" key="13">
    <source>
        <dbReference type="Pfam" id="PF00593"/>
    </source>
</evidence>
<comment type="subcellular location">
    <subcellularLocation>
        <location evidence="1 10">Cell outer membrane</location>
        <topology evidence="1 10">Multi-pass membrane protein</topology>
    </subcellularLocation>
</comment>
<protein>
    <submittedName>
        <fullName evidence="15">TonB-dependent receptor</fullName>
    </submittedName>
</protein>
<evidence type="ECO:0000259" key="14">
    <source>
        <dbReference type="Pfam" id="PF07715"/>
    </source>
</evidence>
<keyword evidence="6 11" id="KW-0798">TonB box</keyword>
<gene>
    <name evidence="15" type="ORF">WG900_17080</name>
</gene>
<evidence type="ECO:0000256" key="9">
    <source>
        <dbReference type="ARBA" id="ARBA00023237"/>
    </source>
</evidence>
<dbReference type="InterPro" id="IPR037066">
    <property type="entry name" value="Plug_dom_sf"/>
</dbReference>
<keyword evidence="7 10" id="KW-0472">Membrane</keyword>
<feature type="domain" description="TonB-dependent receptor-like beta-barrel" evidence="13">
    <location>
        <begin position="206"/>
        <end position="623"/>
    </location>
</feature>
<evidence type="ECO:0000256" key="7">
    <source>
        <dbReference type="ARBA" id="ARBA00023136"/>
    </source>
</evidence>
<evidence type="ECO:0000256" key="8">
    <source>
        <dbReference type="ARBA" id="ARBA00023170"/>
    </source>
</evidence>
<dbReference type="Gene3D" id="2.40.170.20">
    <property type="entry name" value="TonB-dependent receptor, beta-barrel domain"/>
    <property type="match status" value="1"/>
</dbReference>
<keyword evidence="16" id="KW-1185">Reference proteome</keyword>
<keyword evidence="2 10" id="KW-0813">Transport</keyword>
<evidence type="ECO:0000256" key="3">
    <source>
        <dbReference type="ARBA" id="ARBA00022452"/>
    </source>
</evidence>
<dbReference type="PANTHER" id="PTHR30069">
    <property type="entry name" value="TONB-DEPENDENT OUTER MEMBRANE RECEPTOR"/>
    <property type="match status" value="1"/>
</dbReference>
<dbReference type="EMBL" id="JBBHJY010000010">
    <property type="protein sequence ID" value="MEJ6011630.1"/>
    <property type="molecule type" value="Genomic_DNA"/>
</dbReference>
<dbReference type="InterPro" id="IPR012910">
    <property type="entry name" value="Plug_dom"/>
</dbReference>